<evidence type="ECO:0008006" key="6">
    <source>
        <dbReference type="Google" id="ProtNLM"/>
    </source>
</evidence>
<evidence type="ECO:0000313" key="2">
    <source>
        <dbReference type="EMBL" id="KAE8950879.1"/>
    </source>
</evidence>
<evidence type="ECO:0000313" key="3">
    <source>
        <dbReference type="EMBL" id="KAE9266448.1"/>
    </source>
</evidence>
<dbReference type="Proteomes" id="UP000435112">
    <property type="component" value="Unassembled WGS sequence"/>
</dbReference>
<accession>A0A6A3FZF9</accession>
<reference evidence="2 5" key="1">
    <citation type="submission" date="2018-09" db="EMBL/GenBank/DDBJ databases">
        <title>Genomic investigation of the strawberry pathogen Phytophthora fragariae indicates pathogenicity is determined by transcriptional variation in three key races.</title>
        <authorList>
            <person name="Adams T.M."/>
            <person name="Armitage A.D."/>
            <person name="Sobczyk M.K."/>
            <person name="Bates H.J."/>
            <person name="Dunwell J.M."/>
            <person name="Nellist C.F."/>
            <person name="Harrison R.J."/>
        </authorList>
    </citation>
    <scope>NUCLEOTIDE SEQUENCE [LARGE SCALE GENOMIC DNA]</scope>
    <source>
        <strain evidence="2 5">SCRP324</strain>
        <strain evidence="3 4">SCRP333</strain>
    </source>
</reference>
<evidence type="ECO:0000256" key="1">
    <source>
        <dbReference type="SAM" id="SignalP"/>
    </source>
</evidence>
<dbReference type="Proteomes" id="UP000434957">
    <property type="component" value="Unassembled WGS sequence"/>
</dbReference>
<proteinExistence type="predicted"/>
<dbReference type="EMBL" id="QXFU01013335">
    <property type="protein sequence ID" value="KAE8950879.1"/>
    <property type="molecule type" value="Genomic_DNA"/>
</dbReference>
<dbReference type="AlphaFoldDB" id="A0A6A3FZF9"/>
<keyword evidence="1" id="KW-0732">Signal</keyword>
<comment type="caution">
    <text evidence="2">The sequence shown here is derived from an EMBL/GenBank/DDBJ whole genome shotgun (WGS) entry which is preliminary data.</text>
</comment>
<protein>
    <recommendedName>
        <fullName evidence="6">RxLR effector protein</fullName>
    </recommendedName>
</protein>
<sequence>MAACLRACLATSNLVILQSTLLSPPPIEATTRSPFTRPSVLRSTPSDQACPRSKIFARARVRVHVRI</sequence>
<evidence type="ECO:0000313" key="4">
    <source>
        <dbReference type="Proteomes" id="UP000434957"/>
    </source>
</evidence>
<feature type="chain" id="PRO_5036163857" description="RxLR effector protein" evidence="1">
    <location>
        <begin position="30"/>
        <end position="67"/>
    </location>
</feature>
<dbReference type="EMBL" id="QXFT01007385">
    <property type="protein sequence ID" value="KAE9266448.1"/>
    <property type="molecule type" value="Genomic_DNA"/>
</dbReference>
<name>A0A6A3FZF9_9STRA</name>
<gene>
    <name evidence="2" type="ORF">PR002_g33148</name>
    <name evidence="3" type="ORF">PR003_g32122</name>
</gene>
<dbReference type="OrthoDB" id="10512225at2759"/>
<feature type="signal peptide" evidence="1">
    <location>
        <begin position="1"/>
        <end position="29"/>
    </location>
</feature>
<evidence type="ECO:0000313" key="5">
    <source>
        <dbReference type="Proteomes" id="UP000435112"/>
    </source>
</evidence>
<keyword evidence="4" id="KW-1185">Reference proteome</keyword>
<organism evidence="2 5">
    <name type="scientific">Phytophthora rubi</name>
    <dbReference type="NCBI Taxonomy" id="129364"/>
    <lineage>
        <taxon>Eukaryota</taxon>
        <taxon>Sar</taxon>
        <taxon>Stramenopiles</taxon>
        <taxon>Oomycota</taxon>
        <taxon>Peronosporomycetes</taxon>
        <taxon>Peronosporales</taxon>
        <taxon>Peronosporaceae</taxon>
        <taxon>Phytophthora</taxon>
    </lineage>
</organism>